<keyword evidence="4 9" id="KW-0297">G-protein coupled receptor</keyword>
<evidence type="ECO:0000256" key="5">
    <source>
        <dbReference type="ARBA" id="ARBA00023136"/>
    </source>
</evidence>
<evidence type="ECO:0000256" key="1">
    <source>
        <dbReference type="ARBA" id="ARBA00004141"/>
    </source>
</evidence>
<organism evidence="13 14">
    <name type="scientific">Cirrhinus molitorella</name>
    <name type="common">mud carp</name>
    <dbReference type="NCBI Taxonomy" id="172907"/>
    <lineage>
        <taxon>Eukaryota</taxon>
        <taxon>Metazoa</taxon>
        <taxon>Chordata</taxon>
        <taxon>Craniata</taxon>
        <taxon>Vertebrata</taxon>
        <taxon>Euteleostomi</taxon>
        <taxon>Actinopterygii</taxon>
        <taxon>Neopterygii</taxon>
        <taxon>Teleostei</taxon>
        <taxon>Ostariophysi</taxon>
        <taxon>Cypriniformes</taxon>
        <taxon>Cyprinidae</taxon>
        <taxon>Labeoninae</taxon>
        <taxon>Labeonini</taxon>
        <taxon>Cirrhinus</taxon>
    </lineage>
</organism>
<dbReference type="CDD" id="cd15165">
    <property type="entry name" value="7tmA_GPR55-like"/>
    <property type="match status" value="1"/>
</dbReference>
<dbReference type="PROSITE" id="PS50262">
    <property type="entry name" value="G_PROTEIN_RECEP_F1_2"/>
    <property type="match status" value="1"/>
</dbReference>
<reference evidence="13 14" key="1">
    <citation type="submission" date="2023-09" db="EMBL/GenBank/DDBJ databases">
        <authorList>
            <person name="Wang M."/>
        </authorList>
    </citation>
    <scope>NUCLEOTIDE SEQUENCE [LARGE SCALE GENOMIC DNA]</scope>
    <source>
        <strain evidence="13">GT-2023</strain>
        <tissue evidence="13">Liver</tissue>
    </source>
</reference>
<feature type="transmembrane region" description="Helical" evidence="11">
    <location>
        <begin position="283"/>
        <end position="305"/>
    </location>
</feature>
<dbReference type="Gene3D" id="1.20.1070.10">
    <property type="entry name" value="Rhodopsin 7-helix transmembrane proteins"/>
    <property type="match status" value="1"/>
</dbReference>
<feature type="domain" description="G-protein coupled receptors family 1 profile" evidence="12">
    <location>
        <begin position="97"/>
        <end position="345"/>
    </location>
</feature>
<dbReference type="Pfam" id="PF00001">
    <property type="entry name" value="7tm_1"/>
    <property type="match status" value="1"/>
</dbReference>
<comment type="similarity">
    <text evidence="9">Belongs to the G-protein coupled receptor 1 family.</text>
</comment>
<accession>A0ABR3NVZ0</accession>
<evidence type="ECO:0000256" key="2">
    <source>
        <dbReference type="ARBA" id="ARBA00022692"/>
    </source>
</evidence>
<feature type="transmembrane region" description="Helical" evidence="11">
    <location>
        <begin position="84"/>
        <end position="105"/>
    </location>
</feature>
<feature type="transmembrane region" description="Helical" evidence="11">
    <location>
        <begin position="325"/>
        <end position="348"/>
    </location>
</feature>
<dbReference type="PANTHER" id="PTHR24232">
    <property type="entry name" value="G-PROTEIN COUPLED RECEPTOR"/>
    <property type="match status" value="1"/>
</dbReference>
<feature type="transmembrane region" description="Helical" evidence="11">
    <location>
        <begin position="196"/>
        <end position="217"/>
    </location>
</feature>
<evidence type="ECO:0000313" key="13">
    <source>
        <dbReference type="EMBL" id="KAL1280932.1"/>
    </source>
</evidence>
<keyword evidence="8 9" id="KW-0807">Transducer</keyword>
<dbReference type="SUPFAM" id="SSF81321">
    <property type="entry name" value="Family A G protein-coupled receptor-like"/>
    <property type="match status" value="1"/>
</dbReference>
<keyword evidence="7" id="KW-0325">Glycoprotein</keyword>
<dbReference type="EMBL" id="JAYMGO010000002">
    <property type="protein sequence ID" value="KAL1280932.1"/>
    <property type="molecule type" value="Genomic_DNA"/>
</dbReference>
<dbReference type="Proteomes" id="UP001558613">
    <property type="component" value="Unassembled WGS sequence"/>
</dbReference>
<dbReference type="InterPro" id="IPR017452">
    <property type="entry name" value="GPCR_Rhodpsn_7TM"/>
</dbReference>
<evidence type="ECO:0000256" key="8">
    <source>
        <dbReference type="ARBA" id="ARBA00023224"/>
    </source>
</evidence>
<comment type="caution">
    <text evidence="13">The sequence shown here is derived from an EMBL/GenBank/DDBJ whole genome shotgun (WGS) entry which is preliminary data.</text>
</comment>
<evidence type="ECO:0000256" key="10">
    <source>
        <dbReference type="SAM" id="MobiDB-lite"/>
    </source>
</evidence>
<keyword evidence="2 9" id="KW-0812">Transmembrane</keyword>
<name>A0ABR3NVZ0_9TELE</name>
<feature type="transmembrane region" description="Helical" evidence="11">
    <location>
        <begin position="237"/>
        <end position="262"/>
    </location>
</feature>
<dbReference type="PANTHER" id="PTHR24232:SF56">
    <property type="entry name" value="G-PROTEIN COUPLED RECEPTOR 55"/>
    <property type="match status" value="1"/>
</dbReference>
<evidence type="ECO:0000256" key="4">
    <source>
        <dbReference type="ARBA" id="ARBA00023040"/>
    </source>
</evidence>
<keyword evidence="3 11" id="KW-1133">Transmembrane helix</keyword>
<evidence type="ECO:0000256" key="7">
    <source>
        <dbReference type="ARBA" id="ARBA00023180"/>
    </source>
</evidence>
<dbReference type="PRINTS" id="PR00237">
    <property type="entry name" value="GPCRRHODOPSN"/>
</dbReference>
<feature type="transmembrane region" description="Helical" evidence="11">
    <location>
        <begin position="117"/>
        <end position="137"/>
    </location>
</feature>
<evidence type="ECO:0000256" key="3">
    <source>
        <dbReference type="ARBA" id="ARBA00022989"/>
    </source>
</evidence>
<feature type="transmembrane region" description="Helical" evidence="11">
    <location>
        <begin position="157"/>
        <end position="175"/>
    </location>
</feature>
<evidence type="ECO:0000259" key="12">
    <source>
        <dbReference type="PROSITE" id="PS50262"/>
    </source>
</evidence>
<comment type="subcellular location">
    <subcellularLocation>
        <location evidence="1">Membrane</location>
        <topology evidence="1">Multi-pass membrane protein</topology>
    </subcellularLocation>
</comment>
<feature type="region of interest" description="Disordered" evidence="10">
    <location>
        <begin position="1"/>
        <end position="28"/>
    </location>
</feature>
<keyword evidence="5 11" id="KW-0472">Membrane</keyword>
<keyword evidence="14" id="KW-1185">Reference proteome</keyword>
<keyword evidence="6 9" id="KW-0675">Receptor</keyword>
<proteinExistence type="inferred from homology"/>
<protein>
    <recommendedName>
        <fullName evidence="12">G-protein coupled receptors family 1 profile domain-containing protein</fullName>
    </recommendedName>
</protein>
<evidence type="ECO:0000256" key="6">
    <source>
        <dbReference type="ARBA" id="ARBA00023170"/>
    </source>
</evidence>
<evidence type="ECO:0000256" key="9">
    <source>
        <dbReference type="RuleBase" id="RU000688"/>
    </source>
</evidence>
<evidence type="ECO:0000256" key="11">
    <source>
        <dbReference type="SAM" id="Phobius"/>
    </source>
</evidence>
<gene>
    <name evidence="13" type="ORF">QQF64_015532</name>
</gene>
<dbReference type="PROSITE" id="PS00237">
    <property type="entry name" value="G_PROTEIN_RECEP_F1_1"/>
    <property type="match status" value="1"/>
</dbReference>
<dbReference type="InterPro" id="IPR000276">
    <property type="entry name" value="GPCR_Rhodpsn"/>
</dbReference>
<feature type="compositionally biased region" description="Basic and acidic residues" evidence="10">
    <location>
        <begin position="10"/>
        <end position="23"/>
    </location>
</feature>
<sequence>MAESGSHDNTYAKKCPDESERADSSSSQAESISYQTVVVLIDFMSAHQFHLKRNDSLNSSAKVSFTMTNCSMTDVDTLTQKLDLVIYVPVLVFGLALNIIALVVFCRLLRKWTESSIYMTNLALMDLLLLLPLPFKMHAAYHKWAEDKLLFCSFLESLYFVAMYGSIYTIVCIAIDRYIAINHPFRAKQVRSKKNALIVCIFIWVFIMAVTSPIYSFREEGKMGNFTCFHGFSKKGWSTAIIVCLEVFGFLLPAAVLVACSVQSVRTLKASKNSDHKRQAGVRIIYSSLAAFLVPFTPCHVAILLQYLVRNEYISDCKHQQNIAIFIQVSINIANVTCCLDALCYYFIAKEVRSTKDTLRMSISRARTTSSSDV</sequence>
<evidence type="ECO:0000313" key="14">
    <source>
        <dbReference type="Proteomes" id="UP001558613"/>
    </source>
</evidence>